<dbReference type="PROSITE" id="PS51682">
    <property type="entry name" value="SAM_OMT_I"/>
    <property type="match status" value="1"/>
</dbReference>
<keyword evidence="1 4" id="KW-0489">Methyltransferase</keyword>
<dbReference type="GO" id="GO:0008171">
    <property type="term" value="F:O-methyltransferase activity"/>
    <property type="evidence" value="ECO:0007669"/>
    <property type="project" value="InterPro"/>
</dbReference>
<evidence type="ECO:0000313" key="5">
    <source>
        <dbReference type="Proteomes" id="UP000005723"/>
    </source>
</evidence>
<dbReference type="InterPro" id="IPR050362">
    <property type="entry name" value="Cation-dep_OMT"/>
</dbReference>
<comment type="caution">
    <text evidence="4">The sequence shown here is derived from an EMBL/GenBank/DDBJ whole genome shotgun (WGS) entry which is preliminary data.</text>
</comment>
<evidence type="ECO:0000313" key="4">
    <source>
        <dbReference type="EMBL" id="EFE94554.1"/>
    </source>
</evidence>
<dbReference type="Proteomes" id="UP000005723">
    <property type="component" value="Unassembled WGS sequence"/>
</dbReference>
<dbReference type="EC" id="2.1.1.-" evidence="4"/>
<evidence type="ECO:0000256" key="1">
    <source>
        <dbReference type="ARBA" id="ARBA00022603"/>
    </source>
</evidence>
<dbReference type="HOGENOM" id="CLU_067676_8_0_6"/>
<keyword evidence="5" id="KW-1185">Reference proteome</keyword>
<dbReference type="InterPro" id="IPR029063">
    <property type="entry name" value="SAM-dependent_MTases_sf"/>
</dbReference>
<dbReference type="PANTHER" id="PTHR10509">
    <property type="entry name" value="O-METHYLTRANSFERASE-RELATED"/>
    <property type="match status" value="1"/>
</dbReference>
<dbReference type="GO" id="GO:0032259">
    <property type="term" value="P:methylation"/>
    <property type="evidence" value="ECO:0007669"/>
    <property type="project" value="UniProtKB-KW"/>
</dbReference>
<dbReference type="PANTHER" id="PTHR10509:SF14">
    <property type="entry name" value="CAFFEOYL-COA O-METHYLTRANSFERASE 3-RELATED"/>
    <property type="match status" value="1"/>
</dbReference>
<gene>
    <name evidence="4" type="primary">mdmC</name>
    <name evidence="4" type="ORF">HMPREF0758_3788</name>
</gene>
<organism evidence="4 5">
    <name type="scientific">Serratia odorifera DSM 4582</name>
    <dbReference type="NCBI Taxonomy" id="667129"/>
    <lineage>
        <taxon>Bacteria</taxon>
        <taxon>Pseudomonadati</taxon>
        <taxon>Pseudomonadota</taxon>
        <taxon>Gammaproteobacteria</taxon>
        <taxon>Enterobacterales</taxon>
        <taxon>Yersiniaceae</taxon>
        <taxon>Serratia</taxon>
    </lineage>
</organism>
<keyword evidence="2 4" id="KW-0808">Transferase</keyword>
<accession>D4E6I8</accession>
<keyword evidence="3" id="KW-0949">S-adenosyl-L-methionine</keyword>
<dbReference type="Pfam" id="PF01596">
    <property type="entry name" value="Methyltransf_3"/>
    <property type="match status" value="1"/>
</dbReference>
<dbReference type="SUPFAM" id="SSF53335">
    <property type="entry name" value="S-adenosyl-L-methionine-dependent methyltransferases"/>
    <property type="match status" value="1"/>
</dbReference>
<proteinExistence type="predicted"/>
<dbReference type="CDD" id="cd02440">
    <property type="entry name" value="AdoMet_MTases"/>
    <property type="match status" value="1"/>
</dbReference>
<reference evidence="4 5" key="1">
    <citation type="submission" date="2010-01" db="EMBL/GenBank/DDBJ databases">
        <authorList>
            <person name="Muzny D."/>
            <person name="Qin X."/>
            <person name="Deng J."/>
            <person name="Jiang H."/>
            <person name="Liu Y."/>
            <person name="Qu J."/>
            <person name="Song X.-Z."/>
            <person name="Zhang L."/>
            <person name="Thornton R."/>
            <person name="Coyle M."/>
            <person name="Francisco L."/>
            <person name="Jackson L."/>
            <person name="Javaid M."/>
            <person name="Korchina V."/>
            <person name="Kovar C."/>
            <person name="Mata R."/>
            <person name="Mathew T."/>
            <person name="Ngo R."/>
            <person name="Nguyen L."/>
            <person name="Nguyen N."/>
            <person name="Okwuonu G."/>
            <person name="Ongeri F."/>
            <person name="Pham C."/>
            <person name="Simmons D."/>
            <person name="Wilczek-Boney K."/>
            <person name="Hale W."/>
            <person name="Jakkamsetti A."/>
            <person name="Pham P."/>
            <person name="Ruth R."/>
            <person name="San Lucas F."/>
            <person name="Warren J."/>
            <person name="Zhang J."/>
            <person name="Zhao Z."/>
            <person name="Zhou C."/>
            <person name="Zhu D."/>
            <person name="Lee S."/>
            <person name="Bess C."/>
            <person name="Blankenburg K."/>
            <person name="Forbes L."/>
            <person name="Fu Q."/>
            <person name="Gubbala S."/>
            <person name="Hirani K."/>
            <person name="Jayaseelan J.C."/>
            <person name="Lara F."/>
            <person name="Munidasa M."/>
            <person name="Palculict T."/>
            <person name="Patil S."/>
            <person name="Pu L.-L."/>
            <person name="Saada N."/>
            <person name="Tang L."/>
            <person name="Weissenberger G."/>
            <person name="Zhu Y."/>
            <person name="Hemphill L."/>
            <person name="Shang Y."/>
            <person name="Youmans B."/>
            <person name="Ayvaz T."/>
            <person name="Ross M."/>
            <person name="Santibanez J."/>
            <person name="Aqrawi P."/>
            <person name="Gross S."/>
            <person name="Joshi V."/>
            <person name="Fowler G."/>
            <person name="Nazareth L."/>
            <person name="Reid J."/>
            <person name="Worley K."/>
            <person name="Petrosino J."/>
            <person name="Highlander S."/>
            <person name="Gibbs R."/>
        </authorList>
    </citation>
    <scope>NUCLEOTIDE SEQUENCE [LARGE SCALE GENOMIC DNA]</scope>
    <source>
        <strain evidence="4 5">DSM 4582</strain>
    </source>
</reference>
<dbReference type="STRING" id="667129.HMPREF0758_3788"/>
<protein>
    <submittedName>
        <fullName evidence="4">O-methyltransferase</fullName>
        <ecNumber evidence="4">2.1.1.-</ecNumber>
    </submittedName>
</protein>
<evidence type="ECO:0000256" key="2">
    <source>
        <dbReference type="ARBA" id="ARBA00022679"/>
    </source>
</evidence>
<dbReference type="GO" id="GO:0008757">
    <property type="term" value="F:S-adenosylmethionine-dependent methyltransferase activity"/>
    <property type="evidence" value="ECO:0007669"/>
    <property type="project" value="TreeGrafter"/>
</dbReference>
<dbReference type="AlphaFoldDB" id="D4E6I8"/>
<evidence type="ECO:0000256" key="3">
    <source>
        <dbReference type="ARBA" id="ARBA00022691"/>
    </source>
</evidence>
<dbReference type="Gene3D" id="3.40.50.150">
    <property type="entry name" value="Vaccinia Virus protein VP39"/>
    <property type="match status" value="1"/>
</dbReference>
<dbReference type="InterPro" id="IPR002935">
    <property type="entry name" value="SAM_O-MeTrfase"/>
</dbReference>
<name>D4E6I8_SEROD</name>
<dbReference type="EMBL" id="ADBY01000052">
    <property type="protein sequence ID" value="EFE94554.1"/>
    <property type="molecule type" value="Genomic_DNA"/>
</dbReference>
<sequence length="261" mass="27584">MAGKGYRQRKDKIVIKLHNALYTLVVINEAGRQTMRVADYPLADAEKWAGVDAYFSALLAPDDDVLQAALAANAAAGLPAHDVSATQGKMLALFTRMLRAARILEIGTLGGYSTIWMARALQPDGRITTLEANPQHAQVASSNIANAGLSGCVDIHIGAALAILPTLTGPFDLIFIDADKKNNPQYLQAAISLSRPGTVIIADNIVRGGAVIDAQSEDANVQGVRECLQMLADHPQLDATALQTVGEKGWDGFAMAVVNAA</sequence>